<evidence type="ECO:0000256" key="6">
    <source>
        <dbReference type="ARBA" id="ARBA00022771"/>
    </source>
</evidence>
<dbReference type="CDD" id="cd20552">
    <property type="entry name" value="CYCLIN_TFIIB_rpt2"/>
    <property type="match status" value="1"/>
</dbReference>
<dbReference type="PANTHER" id="PTHR11618">
    <property type="entry name" value="TRANSCRIPTION INITIATION FACTOR IIB-RELATED"/>
    <property type="match status" value="1"/>
</dbReference>
<dbReference type="Gene3D" id="2.20.25.10">
    <property type="match status" value="1"/>
</dbReference>
<dbReference type="InterPro" id="IPR013150">
    <property type="entry name" value="TFIIB_cyclin"/>
</dbReference>
<dbReference type="GO" id="GO:0006904">
    <property type="term" value="P:vesicle docking involved in exocytosis"/>
    <property type="evidence" value="ECO:0007669"/>
    <property type="project" value="InterPro"/>
</dbReference>
<feature type="coiled-coil region" evidence="14">
    <location>
        <begin position="319"/>
        <end position="389"/>
    </location>
</feature>
<evidence type="ECO:0000259" key="15">
    <source>
        <dbReference type="PROSITE" id="PS51134"/>
    </source>
</evidence>
<evidence type="ECO:0000256" key="4">
    <source>
        <dbReference type="ARBA" id="ARBA00022723"/>
    </source>
</evidence>
<name>A0A195FQY2_9HYME</name>
<dbReference type="GO" id="GO:0005634">
    <property type="term" value="C:nucleus"/>
    <property type="evidence" value="ECO:0007669"/>
    <property type="project" value="UniProtKB-SubCell"/>
</dbReference>
<dbReference type="GO" id="GO:0017025">
    <property type="term" value="F:TBP-class protein binding"/>
    <property type="evidence" value="ECO:0007669"/>
    <property type="project" value="InterPro"/>
</dbReference>
<evidence type="ECO:0000256" key="13">
    <source>
        <dbReference type="PROSITE-ProRule" id="PRU00469"/>
    </source>
</evidence>
<dbReference type="FunFam" id="2.20.25.10:FF:000007">
    <property type="entry name" value="Transcription initiation factor IIB"/>
    <property type="match status" value="1"/>
</dbReference>
<comment type="similarity">
    <text evidence="2">Belongs to the TFIIB family.</text>
</comment>
<sequence length="456" mass="50648">SYRNATNKVCCYAHPDAPLIEDYRAGDQICSECGLVVGDRVIDVGSEWRTFSNEKSGVDPSRVGGPENPLLNSADLSTMIGPGTGAASFDGFGTAKYQNRRTMSSSDRTLLNAFREINGMADRINLPKTIVDRANTLFKQVHDGKNLKGRANDAIASACLYIACRQEGVPRTFKEICAVSKISKKEIGRCFKLILKALETSVDLITTGDFMSRFCSNLGLPNMVQRAATHIARKAVEIDIVPGRSPISVAAAAIYMASQASEDKRSQKEIGDTAGVADVTIRQSYKLMYPHANKLFPEDFRFATPIDQLPQIGLLISVIRALSASETNEQREIEKAKLEKEYKRSDQRLEELVSSHDQDLMEVMQVYMNIELSEKVTSAREKIHAVKENLNACKQLLRCKREELLNLWLEGIEHKQVLHLLKDVTSDSYGRMITGLTEPELLPSNISHDTSTDQQS</sequence>
<gene>
    <name evidence="16" type="ORF">ALC56_03452</name>
</gene>
<dbReference type="GO" id="GO:0006367">
    <property type="term" value="P:transcription initiation at RNA polymerase II promoter"/>
    <property type="evidence" value="ECO:0007669"/>
    <property type="project" value="TreeGrafter"/>
</dbReference>
<evidence type="ECO:0000256" key="3">
    <source>
        <dbReference type="ARBA" id="ARBA00013932"/>
    </source>
</evidence>
<dbReference type="CDD" id="cd20551">
    <property type="entry name" value="CYCLIN_TFIIB_rpt1"/>
    <property type="match status" value="1"/>
</dbReference>
<protein>
    <recommendedName>
        <fullName evidence="3">Transcription initiation factor IIB</fullName>
    </recommendedName>
    <alternativeName>
        <fullName evidence="11">General transcription factor TFIIB</fullName>
    </alternativeName>
</protein>
<dbReference type="FunFam" id="1.10.472.10:FF:000019">
    <property type="entry name" value="transcription initiation factor IIB"/>
    <property type="match status" value="1"/>
</dbReference>
<dbReference type="InterPro" id="IPR023486">
    <property type="entry name" value="TFIIB_CS"/>
</dbReference>
<dbReference type="AlphaFoldDB" id="A0A195FQY2"/>
<dbReference type="GO" id="GO:0070897">
    <property type="term" value="P:transcription preinitiation complex assembly"/>
    <property type="evidence" value="ECO:0007669"/>
    <property type="project" value="InterPro"/>
</dbReference>
<dbReference type="InterPro" id="IPR013137">
    <property type="entry name" value="Znf_TFIIB"/>
</dbReference>
<dbReference type="Gene3D" id="1.10.472.10">
    <property type="entry name" value="Cyclin-like"/>
    <property type="match status" value="2"/>
</dbReference>
<reference evidence="16 17" key="1">
    <citation type="submission" date="2016-03" db="EMBL/GenBank/DDBJ databases">
        <title>Trachymyrmex septentrionalis WGS genome.</title>
        <authorList>
            <person name="Nygaard S."/>
            <person name="Hu H."/>
            <person name="Boomsma J."/>
            <person name="Zhang G."/>
        </authorList>
    </citation>
    <scope>NUCLEOTIDE SEQUENCE [LARGE SCALE GENOMIC DNA]</scope>
    <source>
        <strain evidence="16">Tsep2-gDNA-1</strain>
        <tissue evidence="16">Whole body</tissue>
    </source>
</reference>
<feature type="non-terminal residue" evidence="16">
    <location>
        <position position="1"/>
    </location>
</feature>
<dbReference type="GO" id="GO:0008270">
    <property type="term" value="F:zinc ion binding"/>
    <property type="evidence" value="ECO:0007669"/>
    <property type="project" value="UniProtKB-KW"/>
</dbReference>
<dbReference type="PROSITE" id="PS51134">
    <property type="entry name" value="ZF_TFIIB"/>
    <property type="match status" value="1"/>
</dbReference>
<dbReference type="PANTHER" id="PTHR11618:SF13">
    <property type="entry name" value="TRANSCRIPTION INITIATION FACTOR IIB"/>
    <property type="match status" value="1"/>
</dbReference>
<dbReference type="Pfam" id="PF04048">
    <property type="entry name" value="Sec8_N"/>
    <property type="match status" value="1"/>
</dbReference>
<evidence type="ECO:0000256" key="12">
    <source>
        <dbReference type="ARBA" id="ARBA00056616"/>
    </source>
</evidence>
<keyword evidence="5" id="KW-0677">Repeat</keyword>
<proteinExistence type="inferred from homology"/>
<dbReference type="GO" id="GO:0000145">
    <property type="term" value="C:exocyst"/>
    <property type="evidence" value="ECO:0007669"/>
    <property type="project" value="InterPro"/>
</dbReference>
<evidence type="ECO:0000256" key="8">
    <source>
        <dbReference type="ARBA" id="ARBA00023015"/>
    </source>
</evidence>
<evidence type="ECO:0000313" key="16">
    <source>
        <dbReference type="EMBL" id="KYN42314.1"/>
    </source>
</evidence>
<dbReference type="STRING" id="34720.A0A195FQY2"/>
<dbReference type="Pfam" id="PF08271">
    <property type="entry name" value="Zn_Ribbon_TF"/>
    <property type="match status" value="1"/>
</dbReference>
<keyword evidence="6 13" id="KW-0863">Zinc-finger</keyword>
<dbReference type="SUPFAM" id="SSF47954">
    <property type="entry name" value="Cyclin-like"/>
    <property type="match status" value="2"/>
</dbReference>
<evidence type="ECO:0000256" key="7">
    <source>
        <dbReference type="ARBA" id="ARBA00022833"/>
    </source>
</evidence>
<dbReference type="InterPro" id="IPR013763">
    <property type="entry name" value="Cyclin-like_dom"/>
</dbReference>
<dbReference type="GO" id="GO:0003743">
    <property type="term" value="F:translation initiation factor activity"/>
    <property type="evidence" value="ECO:0007669"/>
    <property type="project" value="UniProtKB-KW"/>
</dbReference>
<dbReference type="GO" id="GO:0016251">
    <property type="term" value="F:RNA polymerase II general transcription initiation factor activity"/>
    <property type="evidence" value="ECO:0007669"/>
    <property type="project" value="TreeGrafter"/>
</dbReference>
<keyword evidence="14" id="KW-0175">Coiled coil</keyword>
<dbReference type="EMBL" id="KQ981382">
    <property type="protein sequence ID" value="KYN42314.1"/>
    <property type="molecule type" value="Genomic_DNA"/>
</dbReference>
<keyword evidence="8" id="KW-0805">Transcription regulation</keyword>
<dbReference type="FunFam" id="1.10.472.10:FF:000008">
    <property type="entry name" value="Transcription initiation factor IIB"/>
    <property type="match status" value="1"/>
</dbReference>
<dbReference type="SUPFAM" id="SSF57783">
    <property type="entry name" value="Zinc beta-ribbon"/>
    <property type="match status" value="1"/>
</dbReference>
<dbReference type="PRINTS" id="PR00685">
    <property type="entry name" value="TIFACTORIIB"/>
</dbReference>
<evidence type="ECO:0000256" key="10">
    <source>
        <dbReference type="ARBA" id="ARBA00023242"/>
    </source>
</evidence>
<dbReference type="GO" id="GO:0097550">
    <property type="term" value="C:transcription preinitiation complex"/>
    <property type="evidence" value="ECO:0007669"/>
    <property type="project" value="TreeGrafter"/>
</dbReference>
<keyword evidence="17" id="KW-1185">Reference proteome</keyword>
<evidence type="ECO:0000256" key="2">
    <source>
        <dbReference type="ARBA" id="ARBA00010857"/>
    </source>
</evidence>
<comment type="function">
    <text evidence="12">General factor that plays a major role in the activation of eukaryotic genes transcribed by RNA polymerase II.</text>
</comment>
<dbReference type="InterPro" id="IPR000812">
    <property type="entry name" value="TFIIB"/>
</dbReference>
<accession>A0A195FQY2</accession>
<keyword evidence="4" id="KW-0479">Metal-binding</keyword>
<dbReference type="PROSITE" id="PS00782">
    <property type="entry name" value="TFIIB"/>
    <property type="match status" value="2"/>
</dbReference>
<dbReference type="Proteomes" id="UP000078541">
    <property type="component" value="Unassembled WGS sequence"/>
</dbReference>
<dbReference type="InterPro" id="IPR036915">
    <property type="entry name" value="Cyclin-like_sf"/>
</dbReference>
<evidence type="ECO:0000256" key="5">
    <source>
        <dbReference type="ARBA" id="ARBA00022737"/>
    </source>
</evidence>
<dbReference type="SMART" id="SM00385">
    <property type="entry name" value="CYCLIN"/>
    <property type="match status" value="2"/>
</dbReference>
<dbReference type="InterPro" id="IPR007191">
    <property type="entry name" value="Sec8_exocyst_N"/>
</dbReference>
<keyword evidence="7" id="KW-0862">Zinc</keyword>
<evidence type="ECO:0000256" key="14">
    <source>
        <dbReference type="SAM" id="Coils"/>
    </source>
</evidence>
<keyword evidence="16" id="KW-0396">Initiation factor</keyword>
<evidence type="ECO:0000256" key="11">
    <source>
        <dbReference type="ARBA" id="ARBA00031706"/>
    </source>
</evidence>
<keyword evidence="9" id="KW-0804">Transcription</keyword>
<evidence type="ECO:0000313" key="17">
    <source>
        <dbReference type="Proteomes" id="UP000078541"/>
    </source>
</evidence>
<evidence type="ECO:0000256" key="9">
    <source>
        <dbReference type="ARBA" id="ARBA00023163"/>
    </source>
</evidence>
<keyword evidence="16" id="KW-0648">Protein biosynthesis</keyword>
<evidence type="ECO:0000256" key="1">
    <source>
        <dbReference type="ARBA" id="ARBA00004123"/>
    </source>
</evidence>
<keyword evidence="10" id="KW-0539">Nucleus</keyword>
<organism evidence="16 17">
    <name type="scientific">Trachymyrmex septentrionalis</name>
    <dbReference type="NCBI Taxonomy" id="34720"/>
    <lineage>
        <taxon>Eukaryota</taxon>
        <taxon>Metazoa</taxon>
        <taxon>Ecdysozoa</taxon>
        <taxon>Arthropoda</taxon>
        <taxon>Hexapoda</taxon>
        <taxon>Insecta</taxon>
        <taxon>Pterygota</taxon>
        <taxon>Neoptera</taxon>
        <taxon>Endopterygota</taxon>
        <taxon>Hymenoptera</taxon>
        <taxon>Apocrita</taxon>
        <taxon>Aculeata</taxon>
        <taxon>Formicoidea</taxon>
        <taxon>Formicidae</taxon>
        <taxon>Myrmicinae</taxon>
        <taxon>Trachymyrmex</taxon>
    </lineage>
</organism>
<comment type="subcellular location">
    <subcellularLocation>
        <location evidence="1">Nucleus</location>
    </subcellularLocation>
</comment>
<dbReference type="Pfam" id="PF00382">
    <property type="entry name" value="TFIIB"/>
    <property type="match status" value="2"/>
</dbReference>
<feature type="domain" description="TFIIB-type" evidence="15">
    <location>
        <begin position="7"/>
        <end position="38"/>
    </location>
</feature>